<dbReference type="OrthoDB" id="8300214at2759"/>
<dbReference type="InterPro" id="IPR036873">
    <property type="entry name" value="Rhodanese-like_dom_sf"/>
</dbReference>
<organism evidence="2 3">
    <name type="scientific">Hermanssonia centrifuga</name>
    <dbReference type="NCBI Taxonomy" id="98765"/>
    <lineage>
        <taxon>Eukaryota</taxon>
        <taxon>Fungi</taxon>
        <taxon>Dikarya</taxon>
        <taxon>Basidiomycota</taxon>
        <taxon>Agaricomycotina</taxon>
        <taxon>Agaricomycetes</taxon>
        <taxon>Polyporales</taxon>
        <taxon>Meruliaceae</taxon>
        <taxon>Hermanssonia</taxon>
    </lineage>
</organism>
<dbReference type="GO" id="GO:0005634">
    <property type="term" value="C:nucleus"/>
    <property type="evidence" value="ECO:0007669"/>
    <property type="project" value="TreeGrafter"/>
</dbReference>
<protein>
    <recommendedName>
        <fullName evidence="1">Rhodanese domain-containing protein</fullName>
    </recommendedName>
</protein>
<evidence type="ECO:0000259" key="1">
    <source>
        <dbReference type="PROSITE" id="PS50206"/>
    </source>
</evidence>
<dbReference type="SUPFAM" id="SSF52821">
    <property type="entry name" value="Rhodanese/Cell cycle control phosphatase"/>
    <property type="match status" value="1"/>
</dbReference>
<evidence type="ECO:0000313" key="3">
    <source>
        <dbReference type="Proteomes" id="UP000186601"/>
    </source>
</evidence>
<sequence length="161" mass="17544">MASTLPATPNPIAANLWSDGHNAPEWATSLPRPKSYPAHIEASDLAELIHTKEAGKDFLVVDVRRNDWENAFVRTAINLPAQSFHQSLPALIPLLSPVPIVVFHCNSCTATGRGPRIAAWYQDGLNERGIKTSEARILTGGIKGWVAQYGEEADLTVKLSH</sequence>
<dbReference type="GO" id="GO:0004725">
    <property type="term" value="F:protein tyrosine phosphatase activity"/>
    <property type="evidence" value="ECO:0007669"/>
    <property type="project" value="TreeGrafter"/>
</dbReference>
<dbReference type="PROSITE" id="PS50206">
    <property type="entry name" value="RHODANESE_3"/>
    <property type="match status" value="1"/>
</dbReference>
<dbReference type="SMART" id="SM00450">
    <property type="entry name" value="RHOD"/>
    <property type="match status" value="1"/>
</dbReference>
<comment type="caution">
    <text evidence="2">The sequence shown here is derived from an EMBL/GenBank/DDBJ whole genome shotgun (WGS) entry which is preliminary data.</text>
</comment>
<proteinExistence type="predicted"/>
<feature type="domain" description="Rhodanese" evidence="1">
    <location>
        <begin position="54"/>
        <end position="154"/>
    </location>
</feature>
<dbReference type="InterPro" id="IPR001763">
    <property type="entry name" value="Rhodanese-like_dom"/>
</dbReference>
<dbReference type="AlphaFoldDB" id="A0A2R6NKK3"/>
<dbReference type="STRING" id="98765.A0A2R6NKK3"/>
<dbReference type="EMBL" id="MLYV02001125">
    <property type="protein sequence ID" value="PSR72910.1"/>
    <property type="molecule type" value="Genomic_DNA"/>
</dbReference>
<dbReference type="PANTHER" id="PTHR10828">
    <property type="entry name" value="M-PHASE INDUCER PHOSPHATASE DUAL SPECIFICITY PHOSPHATASE CDC25"/>
    <property type="match status" value="1"/>
</dbReference>
<name>A0A2R6NKK3_9APHY</name>
<dbReference type="PANTHER" id="PTHR10828:SF50">
    <property type="entry name" value="REDUCTASE (ARC2), PUTATIVE (AFU_ORTHOLOGUE AFUA_6G13400)-RELATED"/>
    <property type="match status" value="1"/>
</dbReference>
<keyword evidence="3" id="KW-1185">Reference proteome</keyword>
<dbReference type="Gene3D" id="3.40.250.10">
    <property type="entry name" value="Rhodanese-like domain"/>
    <property type="match status" value="1"/>
</dbReference>
<evidence type="ECO:0000313" key="2">
    <source>
        <dbReference type="EMBL" id="PSR72910.1"/>
    </source>
</evidence>
<dbReference type="Proteomes" id="UP000186601">
    <property type="component" value="Unassembled WGS sequence"/>
</dbReference>
<accession>A0A2R6NKK3</accession>
<reference evidence="2 3" key="1">
    <citation type="submission" date="2018-02" db="EMBL/GenBank/DDBJ databases">
        <title>Genome sequence of the basidiomycete white-rot fungus Phlebia centrifuga.</title>
        <authorList>
            <person name="Granchi Z."/>
            <person name="Peng M."/>
            <person name="de Vries R.P."/>
            <person name="Hilden K."/>
            <person name="Makela M.R."/>
            <person name="Grigoriev I."/>
            <person name="Riley R."/>
        </authorList>
    </citation>
    <scope>NUCLEOTIDE SEQUENCE [LARGE SCALE GENOMIC DNA]</scope>
    <source>
        <strain evidence="2 3">FBCC195</strain>
    </source>
</reference>
<dbReference type="Pfam" id="PF00581">
    <property type="entry name" value="Rhodanese"/>
    <property type="match status" value="1"/>
</dbReference>
<gene>
    <name evidence="2" type="ORF">PHLCEN_2v11213</name>
</gene>
<dbReference type="GO" id="GO:0005737">
    <property type="term" value="C:cytoplasm"/>
    <property type="evidence" value="ECO:0007669"/>
    <property type="project" value="TreeGrafter"/>
</dbReference>